<name>A0A6M3T840_9CAUD</name>
<keyword evidence="2" id="KW-1185">Reference proteome</keyword>
<dbReference type="RefSeq" id="YP_010738287.1">
    <property type="nucleotide sequence ID" value="NC_073025.1"/>
</dbReference>
<dbReference type="GeneID" id="79585654"/>
<evidence type="ECO:0000313" key="1">
    <source>
        <dbReference type="EMBL" id="QJD54466.1"/>
    </source>
</evidence>
<sequence length="77" mass="8622">MNFDERDRKAVVEGVGEYLAEAMRVALDNATKSCLNCEHFQPGPEDRSRELCGLNGLQPPPSIAARGCDRWEDKIPF</sequence>
<dbReference type="Proteomes" id="UP000502416">
    <property type="component" value="Segment"/>
</dbReference>
<organism evidence="1 2">
    <name type="scientific">Sphingomonas phage Lucius</name>
    <dbReference type="NCBI Taxonomy" id="2686313"/>
    <lineage>
        <taxon>Viruses</taxon>
        <taxon>Duplodnaviria</taxon>
        <taxon>Heunggongvirae</taxon>
        <taxon>Uroviricota</taxon>
        <taxon>Caudoviricetes</taxon>
        <taxon>Johnpaulvirinae</taxon>
        <taxon>Kharnvirus</taxon>
        <taxon>Kharnvirus lucius</taxon>
    </lineage>
</organism>
<evidence type="ECO:0000313" key="2">
    <source>
        <dbReference type="Proteomes" id="UP000502416"/>
    </source>
</evidence>
<accession>A0A6M3T840</accession>
<reference evidence="1 2" key="1">
    <citation type="submission" date="2019-11" db="EMBL/GenBank/DDBJ databases">
        <authorList>
            <person name="Hylling O."/>
            <person name="Hansen L.H."/>
            <person name="Johansen A."/>
        </authorList>
    </citation>
    <scope>NUCLEOTIDE SEQUENCE [LARGE SCALE GENOMIC DNA]</scope>
</reference>
<dbReference type="KEGG" id="vg:79585654"/>
<protein>
    <submittedName>
        <fullName evidence="1">Uncharacterized protein</fullName>
    </submittedName>
</protein>
<proteinExistence type="predicted"/>
<dbReference type="EMBL" id="MN734438">
    <property type="protein sequence ID" value="QJD54466.1"/>
    <property type="molecule type" value="Genomic_DNA"/>
</dbReference>